<evidence type="ECO:0000313" key="1">
    <source>
        <dbReference type="EMBL" id="WAL67093.1"/>
    </source>
</evidence>
<gene>
    <name evidence="1" type="ORF">ORV05_04715</name>
</gene>
<dbReference type="RefSeq" id="WP_268757217.1">
    <property type="nucleotide sequence ID" value="NZ_CP113836.1"/>
</dbReference>
<name>A0ABY7B7C9_9PSEU</name>
<dbReference type="Proteomes" id="UP001163203">
    <property type="component" value="Chromosome"/>
</dbReference>
<evidence type="ECO:0000313" key="2">
    <source>
        <dbReference type="Proteomes" id="UP001163203"/>
    </source>
</evidence>
<sequence>MTWQTFVRELTEGAWVFNKTTGPDVVIVHAVHGDGHVLDTVWTEDKTRLISAQLNGAELGTPQLEEVMTCL</sequence>
<protein>
    <submittedName>
        <fullName evidence="1">Uncharacterized protein</fullName>
    </submittedName>
</protein>
<dbReference type="EMBL" id="CP113836">
    <property type="protein sequence ID" value="WAL67093.1"/>
    <property type="molecule type" value="Genomic_DNA"/>
</dbReference>
<proteinExistence type="predicted"/>
<reference evidence="1" key="1">
    <citation type="submission" date="2022-11" db="EMBL/GenBank/DDBJ databases">
        <authorList>
            <person name="Mo P."/>
        </authorList>
    </citation>
    <scope>NUCLEOTIDE SEQUENCE</scope>
    <source>
        <strain evidence="1">HUAS 11-8</strain>
    </source>
</reference>
<organism evidence="1 2">
    <name type="scientific">Amycolatopsis cynarae</name>
    <dbReference type="NCBI Taxonomy" id="2995223"/>
    <lineage>
        <taxon>Bacteria</taxon>
        <taxon>Bacillati</taxon>
        <taxon>Actinomycetota</taxon>
        <taxon>Actinomycetes</taxon>
        <taxon>Pseudonocardiales</taxon>
        <taxon>Pseudonocardiaceae</taxon>
        <taxon>Amycolatopsis</taxon>
    </lineage>
</organism>
<keyword evidence="2" id="KW-1185">Reference proteome</keyword>
<accession>A0ABY7B7C9</accession>